<keyword evidence="1" id="KW-0472">Membrane</keyword>
<name>A0A444VS16_9FLAO</name>
<protein>
    <submittedName>
        <fullName evidence="2">Uncharacterized protein</fullName>
    </submittedName>
</protein>
<dbReference type="AlphaFoldDB" id="A0A444VS16"/>
<comment type="caution">
    <text evidence="2">The sequence shown here is derived from an EMBL/GenBank/DDBJ whole genome shotgun (WGS) entry which is preliminary data.</text>
</comment>
<feature type="transmembrane region" description="Helical" evidence="1">
    <location>
        <begin position="6"/>
        <end position="24"/>
    </location>
</feature>
<evidence type="ECO:0000256" key="1">
    <source>
        <dbReference type="SAM" id="Phobius"/>
    </source>
</evidence>
<dbReference type="EMBL" id="JJMP01000001">
    <property type="protein sequence ID" value="RYC53462.1"/>
    <property type="molecule type" value="Genomic_DNA"/>
</dbReference>
<reference evidence="2 3" key="1">
    <citation type="submission" date="2014-04" db="EMBL/GenBank/DDBJ databases">
        <title>Whole genome of Muricauda olearia.</title>
        <authorList>
            <person name="Zhang X.-H."/>
            <person name="Tang K."/>
        </authorList>
    </citation>
    <scope>NUCLEOTIDE SEQUENCE [LARGE SCALE GENOMIC DNA]</scope>
    <source>
        <strain evidence="2 3">Th120</strain>
    </source>
</reference>
<keyword evidence="1" id="KW-0812">Transmembrane</keyword>
<evidence type="ECO:0000313" key="3">
    <source>
        <dbReference type="Proteomes" id="UP000290261"/>
    </source>
</evidence>
<proteinExistence type="predicted"/>
<dbReference type="Proteomes" id="UP000290261">
    <property type="component" value="Unassembled WGS sequence"/>
</dbReference>
<feature type="transmembrane region" description="Helical" evidence="1">
    <location>
        <begin position="51"/>
        <end position="73"/>
    </location>
</feature>
<sequence>MDMETMIVKFIQIHFIVGSLRGFYRYLMIDKHQYNYYDPSMKLIGKLAHNLLYGIISSTTFLISVCLSVLAFLTL</sequence>
<accession>A0A444VS16</accession>
<keyword evidence="3" id="KW-1185">Reference proteome</keyword>
<organism evidence="2 3">
    <name type="scientific">Flagellimonas olearia</name>
    <dbReference type="NCBI Taxonomy" id="552546"/>
    <lineage>
        <taxon>Bacteria</taxon>
        <taxon>Pseudomonadati</taxon>
        <taxon>Bacteroidota</taxon>
        <taxon>Flavobacteriia</taxon>
        <taxon>Flavobacteriales</taxon>
        <taxon>Flavobacteriaceae</taxon>
        <taxon>Flagellimonas</taxon>
    </lineage>
</organism>
<evidence type="ECO:0000313" key="2">
    <source>
        <dbReference type="EMBL" id="RYC53462.1"/>
    </source>
</evidence>
<gene>
    <name evidence="2" type="ORF">DN53_04410</name>
</gene>
<keyword evidence="1" id="KW-1133">Transmembrane helix</keyword>